<protein>
    <recommendedName>
        <fullName evidence="4">Transposase</fullName>
    </recommendedName>
</protein>
<feature type="compositionally biased region" description="Acidic residues" evidence="1">
    <location>
        <begin position="39"/>
        <end position="68"/>
    </location>
</feature>
<dbReference type="AlphaFoldDB" id="A0AAV5KYF2"/>
<gene>
    <name evidence="2" type="ORF">SLEP1_g38922</name>
</gene>
<dbReference type="PANTHER" id="PTHR46481">
    <property type="entry name" value="ZINC FINGER BED DOMAIN-CONTAINING PROTEIN 4"/>
    <property type="match status" value="1"/>
</dbReference>
<dbReference type="PANTHER" id="PTHR46481:SF8">
    <property type="entry name" value="ZINC FINGER BED DOMAIN-CONTAINING PROTEIN RICESLEEPER 1-LIKE"/>
    <property type="match status" value="1"/>
</dbReference>
<evidence type="ECO:0008006" key="4">
    <source>
        <dbReference type="Google" id="ProtNLM"/>
    </source>
</evidence>
<feature type="compositionally biased region" description="Polar residues" evidence="1">
    <location>
        <begin position="212"/>
        <end position="243"/>
    </location>
</feature>
<evidence type="ECO:0000313" key="2">
    <source>
        <dbReference type="EMBL" id="GKV30058.1"/>
    </source>
</evidence>
<feature type="region of interest" description="Disordered" evidence="1">
    <location>
        <begin position="24"/>
        <end position="71"/>
    </location>
</feature>
<keyword evidence="3" id="KW-1185">Reference proteome</keyword>
<dbReference type="InterPro" id="IPR052035">
    <property type="entry name" value="ZnF_BED_domain_contain"/>
</dbReference>
<evidence type="ECO:0000256" key="1">
    <source>
        <dbReference type="SAM" id="MobiDB-lite"/>
    </source>
</evidence>
<dbReference type="EMBL" id="BPVZ01000085">
    <property type="protein sequence ID" value="GKV30058.1"/>
    <property type="molecule type" value="Genomic_DNA"/>
</dbReference>
<dbReference type="InterPro" id="IPR012337">
    <property type="entry name" value="RNaseH-like_sf"/>
</dbReference>
<proteinExistence type="predicted"/>
<organism evidence="2 3">
    <name type="scientific">Rubroshorea leprosula</name>
    <dbReference type="NCBI Taxonomy" id="152421"/>
    <lineage>
        <taxon>Eukaryota</taxon>
        <taxon>Viridiplantae</taxon>
        <taxon>Streptophyta</taxon>
        <taxon>Embryophyta</taxon>
        <taxon>Tracheophyta</taxon>
        <taxon>Spermatophyta</taxon>
        <taxon>Magnoliopsida</taxon>
        <taxon>eudicotyledons</taxon>
        <taxon>Gunneridae</taxon>
        <taxon>Pentapetalae</taxon>
        <taxon>rosids</taxon>
        <taxon>malvids</taxon>
        <taxon>Malvales</taxon>
        <taxon>Dipterocarpaceae</taxon>
        <taxon>Rubroshorea</taxon>
    </lineage>
</organism>
<name>A0AAV5KYF2_9ROSI</name>
<comment type="caution">
    <text evidence="2">The sequence shown here is derived from an EMBL/GenBank/DDBJ whole genome shotgun (WGS) entry which is preliminary data.</text>
</comment>
<dbReference type="Proteomes" id="UP001054252">
    <property type="component" value="Unassembled WGS sequence"/>
</dbReference>
<evidence type="ECO:0000313" key="3">
    <source>
        <dbReference type="Proteomes" id="UP001054252"/>
    </source>
</evidence>
<feature type="compositionally biased region" description="Basic and acidic residues" evidence="1">
    <location>
        <begin position="24"/>
        <end position="38"/>
    </location>
</feature>
<sequence>MFEFNSLAPPLRYDLEEEFESYEKRMEEMEKTKGKKMEEDDEEYKQDLEKEEEGDDDNEDDEEDDIDDSLGKDLGDMLERCLRKWGIDRVYCITVDNANANDLLVRSLKECLNKWGTSVLREKDLHMCCVAHITNLVVHDGMKLYNNFVESIRACCKWARQSTLRVKTFNETVAFEEIDFKKNVCLDVPHRWNSSYDTLPRAEKYEQAFASNSTNAMPSSSGGQGPDRSNLNHPVGTKPSSENGVGGVVSLKVNRNSNISSCQSELGNKKGMKDTERFRRYLSKVAQEKNEQSELDIYLKDKFKIMENDAQFYDVL</sequence>
<feature type="region of interest" description="Disordered" evidence="1">
    <location>
        <begin position="212"/>
        <end position="245"/>
    </location>
</feature>
<reference evidence="2 3" key="1">
    <citation type="journal article" date="2021" name="Commun. Biol.">
        <title>The genome of Shorea leprosula (Dipterocarpaceae) highlights the ecological relevance of drought in aseasonal tropical rainforests.</title>
        <authorList>
            <person name="Ng K.K.S."/>
            <person name="Kobayashi M.J."/>
            <person name="Fawcett J.A."/>
            <person name="Hatakeyama M."/>
            <person name="Paape T."/>
            <person name="Ng C.H."/>
            <person name="Ang C.C."/>
            <person name="Tnah L.H."/>
            <person name="Lee C.T."/>
            <person name="Nishiyama T."/>
            <person name="Sese J."/>
            <person name="O'Brien M.J."/>
            <person name="Copetti D."/>
            <person name="Mohd Noor M.I."/>
            <person name="Ong R.C."/>
            <person name="Putra M."/>
            <person name="Sireger I.Z."/>
            <person name="Indrioko S."/>
            <person name="Kosugi Y."/>
            <person name="Izuno A."/>
            <person name="Isagi Y."/>
            <person name="Lee S.L."/>
            <person name="Shimizu K.K."/>
        </authorList>
    </citation>
    <scope>NUCLEOTIDE SEQUENCE [LARGE SCALE GENOMIC DNA]</scope>
    <source>
        <strain evidence="2">214</strain>
    </source>
</reference>
<accession>A0AAV5KYF2</accession>
<dbReference type="SUPFAM" id="SSF53098">
    <property type="entry name" value="Ribonuclease H-like"/>
    <property type="match status" value="1"/>
</dbReference>